<organism evidence="7 8">
    <name type="scientific">Calothrix parietina FACHB-288</name>
    <dbReference type="NCBI Taxonomy" id="2692896"/>
    <lineage>
        <taxon>Bacteria</taxon>
        <taxon>Bacillati</taxon>
        <taxon>Cyanobacteriota</taxon>
        <taxon>Cyanophyceae</taxon>
        <taxon>Nostocales</taxon>
        <taxon>Calotrichaceae</taxon>
        <taxon>Calothrix</taxon>
    </lineage>
</organism>
<dbReference type="Pfam" id="PF01943">
    <property type="entry name" value="Polysacc_synt"/>
    <property type="match status" value="1"/>
</dbReference>
<feature type="transmembrane region" description="Helical" evidence="6">
    <location>
        <begin position="47"/>
        <end position="65"/>
    </location>
</feature>
<comment type="subcellular location">
    <subcellularLocation>
        <location evidence="1">Cell membrane</location>
        <topology evidence="1">Multi-pass membrane protein</topology>
    </subcellularLocation>
</comment>
<sequence length="481" mass="53850">MGQFKLVKNTFSLLTNRVVQSITTFLLTAAITRTLGAYALGQYLLAFTYYYIFVNIISLGLKTLFTRELSRNLQEMPVYLVSGTFLQLLLSVIGYVVMAVVVFILPYNSDTSTVCYILGLTIIPFALSNITEAIFQAQERMNLIAISTVPVYIIRLLVMLWFMQLDYGVNYLAGIFLVSETLIFVIQWILITQTVKPRWQLQKDFIWQLLKTARTFLAIDAVGIVASRLDILIISLLGSEVMVGLYGAIGQLQQPFMMIVNSLCLAVFPQLTKAVDKTKENQRQVTENIIEILMAMSLPFVVGIFFIGGDLLKFIYQDSDFNQATLALNISSLALILFPIVRIFNYLILANGLEKFNLIETVVTTVVSGVSGIILISQYKLLGAALMEVMGIITAFSILTYAVFSRILMINLWKIILRPLLMSLGIVLVFIALQTVNLNLLLNVAIAVTAYSLFSACFMIQALGGINATWKKIFNRVEEKI</sequence>
<dbReference type="InterPro" id="IPR050833">
    <property type="entry name" value="Poly_Biosynth_Transport"/>
</dbReference>
<keyword evidence="5 6" id="KW-0472">Membrane</keyword>
<dbReference type="PANTHER" id="PTHR30250">
    <property type="entry name" value="PST FAMILY PREDICTED COLANIC ACID TRANSPORTER"/>
    <property type="match status" value="1"/>
</dbReference>
<feature type="transmembrane region" description="Helical" evidence="6">
    <location>
        <begin position="169"/>
        <end position="191"/>
    </location>
</feature>
<keyword evidence="3 6" id="KW-0812">Transmembrane</keyword>
<feature type="transmembrane region" description="Helical" evidence="6">
    <location>
        <begin position="327"/>
        <end position="349"/>
    </location>
</feature>
<keyword evidence="2" id="KW-1003">Cell membrane</keyword>
<evidence type="ECO:0000256" key="2">
    <source>
        <dbReference type="ARBA" id="ARBA00022475"/>
    </source>
</evidence>
<evidence type="ECO:0000313" key="8">
    <source>
        <dbReference type="Proteomes" id="UP000658514"/>
    </source>
</evidence>
<feature type="transmembrane region" description="Helical" evidence="6">
    <location>
        <begin position="382"/>
        <end position="404"/>
    </location>
</feature>
<proteinExistence type="predicted"/>
<evidence type="ECO:0000256" key="3">
    <source>
        <dbReference type="ARBA" id="ARBA00022692"/>
    </source>
</evidence>
<feature type="transmembrane region" description="Helical" evidence="6">
    <location>
        <begin position="440"/>
        <end position="466"/>
    </location>
</feature>
<keyword evidence="4 6" id="KW-1133">Transmembrane helix</keyword>
<feature type="transmembrane region" description="Helical" evidence="6">
    <location>
        <begin position="111"/>
        <end position="131"/>
    </location>
</feature>
<comment type="caution">
    <text evidence="7">The sequence shown here is derived from an EMBL/GenBank/DDBJ whole genome shotgun (WGS) entry which is preliminary data.</text>
</comment>
<feature type="transmembrane region" description="Helical" evidence="6">
    <location>
        <begin position="143"/>
        <end position="163"/>
    </location>
</feature>
<keyword evidence="8" id="KW-1185">Reference proteome</keyword>
<evidence type="ECO:0000256" key="1">
    <source>
        <dbReference type="ARBA" id="ARBA00004651"/>
    </source>
</evidence>
<reference evidence="7 8" key="1">
    <citation type="journal article" date="2020" name="ISME J.">
        <title>Comparative genomics reveals insights into cyanobacterial evolution and habitat adaptation.</title>
        <authorList>
            <person name="Chen M.Y."/>
            <person name="Teng W.K."/>
            <person name="Zhao L."/>
            <person name="Hu C.X."/>
            <person name="Zhou Y.K."/>
            <person name="Han B.P."/>
            <person name="Song L.R."/>
            <person name="Shu W.S."/>
        </authorList>
    </citation>
    <scope>NUCLEOTIDE SEQUENCE [LARGE SCALE GENOMIC DNA]</scope>
    <source>
        <strain evidence="7 8">FACHB-288</strain>
    </source>
</reference>
<protein>
    <submittedName>
        <fullName evidence="7">Oligosaccharide flippase family protein</fullName>
    </submittedName>
</protein>
<feature type="transmembrane region" description="Helical" evidence="6">
    <location>
        <begin position="243"/>
        <end position="268"/>
    </location>
</feature>
<evidence type="ECO:0000313" key="7">
    <source>
        <dbReference type="EMBL" id="MBD2197363.1"/>
    </source>
</evidence>
<dbReference type="PANTHER" id="PTHR30250:SF11">
    <property type="entry name" value="O-ANTIGEN TRANSPORTER-RELATED"/>
    <property type="match status" value="1"/>
</dbReference>
<feature type="transmembrane region" description="Helical" evidence="6">
    <location>
        <begin position="289"/>
        <end position="307"/>
    </location>
</feature>
<evidence type="ECO:0000256" key="5">
    <source>
        <dbReference type="ARBA" id="ARBA00023136"/>
    </source>
</evidence>
<feature type="transmembrane region" description="Helical" evidence="6">
    <location>
        <begin position="416"/>
        <end position="434"/>
    </location>
</feature>
<dbReference type="RefSeq" id="WP_190548810.1">
    <property type="nucleotide sequence ID" value="NZ_CAWPNO010000059.1"/>
</dbReference>
<accession>A0ABR8ADD7</accession>
<evidence type="ECO:0000256" key="4">
    <source>
        <dbReference type="ARBA" id="ARBA00022989"/>
    </source>
</evidence>
<feature type="transmembrane region" description="Helical" evidence="6">
    <location>
        <begin position="356"/>
        <end position="376"/>
    </location>
</feature>
<dbReference type="InterPro" id="IPR002797">
    <property type="entry name" value="Polysacc_synth"/>
</dbReference>
<feature type="transmembrane region" description="Helical" evidence="6">
    <location>
        <begin position="77"/>
        <end position="105"/>
    </location>
</feature>
<feature type="transmembrane region" description="Helical" evidence="6">
    <location>
        <begin position="21"/>
        <end position="41"/>
    </location>
</feature>
<feature type="transmembrane region" description="Helical" evidence="6">
    <location>
        <begin position="212"/>
        <end position="237"/>
    </location>
</feature>
<dbReference type="Proteomes" id="UP000658514">
    <property type="component" value="Unassembled WGS sequence"/>
</dbReference>
<gene>
    <name evidence="7" type="ORF">H6G24_17960</name>
</gene>
<evidence type="ECO:0000256" key="6">
    <source>
        <dbReference type="SAM" id="Phobius"/>
    </source>
</evidence>
<name>A0ABR8ADD7_9CYAN</name>
<dbReference type="EMBL" id="JACJQH010000027">
    <property type="protein sequence ID" value="MBD2197363.1"/>
    <property type="molecule type" value="Genomic_DNA"/>
</dbReference>